<proteinExistence type="predicted"/>
<dbReference type="AlphaFoldDB" id="A0A1Y1L1U2"/>
<dbReference type="EMBL" id="VVIM01000007">
    <property type="protein sequence ID" value="KAB0796605.1"/>
    <property type="molecule type" value="Genomic_DNA"/>
</dbReference>
<gene>
    <name evidence="2" type="ORF">PPYR_10666</name>
</gene>
<dbReference type="InParanoid" id="A0A1Y1L1U2"/>
<evidence type="ECO:0000313" key="2">
    <source>
        <dbReference type="EMBL" id="KAB0796605.1"/>
    </source>
</evidence>
<accession>A0A1Y1L1U2</accession>
<evidence type="ECO:0000313" key="1">
    <source>
        <dbReference type="EMBL" id="JAV67659.1"/>
    </source>
</evidence>
<name>A0A1Y1L1U2_PHOPY</name>
<evidence type="ECO:0000313" key="3">
    <source>
        <dbReference type="Proteomes" id="UP000327044"/>
    </source>
</evidence>
<reference evidence="2" key="3">
    <citation type="submission" date="2019-08" db="EMBL/GenBank/DDBJ databases">
        <authorList>
            <consortium name="Photinus pyralis genome working group"/>
            <person name="Fallon T.R."/>
            <person name="Sander Lower S.E."/>
            <person name="Weng J.-K."/>
        </authorList>
    </citation>
    <scope>NUCLEOTIDE SEQUENCE</scope>
    <source>
        <strain evidence="2">1611_PpyrPB1</strain>
        <tissue evidence="2">Whole body</tissue>
    </source>
</reference>
<dbReference type="Proteomes" id="UP000327044">
    <property type="component" value="Unassembled WGS sequence"/>
</dbReference>
<reference evidence="2 3" key="2">
    <citation type="journal article" date="2018" name="Elife">
        <title>Firefly genomes illuminate parallel origins of bioluminescence in beetles.</title>
        <authorList>
            <person name="Fallon T.R."/>
            <person name="Lower S.E."/>
            <person name="Chang C.H."/>
            <person name="Bessho-Uehara M."/>
            <person name="Martin G.J."/>
            <person name="Bewick A.J."/>
            <person name="Behringer M."/>
            <person name="Debat H.J."/>
            <person name="Wong I."/>
            <person name="Day J.C."/>
            <person name="Suvorov A."/>
            <person name="Silva C.J."/>
            <person name="Stanger-Hall K.F."/>
            <person name="Hall D.W."/>
            <person name="Schmitz R.J."/>
            <person name="Nelson D.R."/>
            <person name="Lewis S.M."/>
            <person name="Shigenobu S."/>
            <person name="Bybee S.M."/>
            <person name="Larracuente A.M."/>
            <person name="Oba Y."/>
            <person name="Weng J.K."/>
        </authorList>
    </citation>
    <scope>NUCLEOTIDE SEQUENCE [LARGE SCALE GENOMIC DNA]</scope>
    <source>
        <strain evidence="2">1611_PpyrPB1</strain>
        <tissue evidence="2">Whole body</tissue>
    </source>
</reference>
<reference evidence="1" key="1">
    <citation type="journal article" date="2016" name="Sci. Rep.">
        <title>Molecular characterization of firefly nuptial gifts: a multi-omics approach sheds light on postcopulatory sexual selection.</title>
        <authorList>
            <person name="Al-Wathiqui N."/>
            <person name="Fallon T.R."/>
            <person name="South A."/>
            <person name="Weng J.K."/>
            <person name="Lewis S.M."/>
        </authorList>
    </citation>
    <scope>NUCLEOTIDE SEQUENCE</scope>
</reference>
<dbReference type="EMBL" id="GEZM01066907">
    <property type="protein sequence ID" value="JAV67659.1"/>
    <property type="molecule type" value="Transcribed_RNA"/>
</dbReference>
<keyword evidence="3" id="KW-1185">Reference proteome</keyword>
<sequence length="131" mass="14895">MEEPENEPPFRVLRRGTLTPVVTNIHAQTPESKLSAKSPDEFIIQQRGRRCKPIVWSPVEYNKKDLFGPPRDKTPERVTRGVEINPKLRRRLVMSPDRNLTSSLGDAIAKKLKALSYSNDEITQEGTSDNL</sequence>
<protein>
    <submittedName>
        <fullName evidence="1">Uncharacterized protein</fullName>
    </submittedName>
</protein>
<organism evidence="1">
    <name type="scientific">Photinus pyralis</name>
    <name type="common">Common eastern firefly</name>
    <name type="synonym">Lampyris pyralis</name>
    <dbReference type="NCBI Taxonomy" id="7054"/>
    <lineage>
        <taxon>Eukaryota</taxon>
        <taxon>Metazoa</taxon>
        <taxon>Ecdysozoa</taxon>
        <taxon>Arthropoda</taxon>
        <taxon>Hexapoda</taxon>
        <taxon>Insecta</taxon>
        <taxon>Pterygota</taxon>
        <taxon>Neoptera</taxon>
        <taxon>Endopterygota</taxon>
        <taxon>Coleoptera</taxon>
        <taxon>Polyphaga</taxon>
        <taxon>Elateriformia</taxon>
        <taxon>Elateroidea</taxon>
        <taxon>Lampyridae</taxon>
        <taxon>Lampyrinae</taxon>
        <taxon>Photinus</taxon>
    </lineage>
</organism>